<feature type="domain" description="Response regulatory" evidence="9">
    <location>
        <begin position="714"/>
        <end position="839"/>
    </location>
</feature>
<dbReference type="Gene3D" id="3.30.450.40">
    <property type="match status" value="1"/>
</dbReference>
<dbReference type="CDD" id="cd17546">
    <property type="entry name" value="REC_hyHK_CKI1_RcsC-like"/>
    <property type="match status" value="1"/>
</dbReference>
<dbReference type="InterPro" id="IPR029016">
    <property type="entry name" value="GAF-like_dom_sf"/>
</dbReference>
<dbReference type="InterPro" id="IPR003661">
    <property type="entry name" value="HisK_dim/P_dom"/>
</dbReference>
<keyword evidence="11" id="KW-1185">Reference proteome</keyword>
<keyword evidence="5" id="KW-0418">Kinase</keyword>
<comment type="catalytic activity">
    <reaction evidence="1">
        <text>ATP + protein L-histidine = ADP + protein N-phospho-L-histidine.</text>
        <dbReference type="EC" id="2.7.13.3"/>
    </reaction>
</comment>
<comment type="caution">
    <text evidence="10">The sequence shown here is derived from an EMBL/GenBank/DDBJ whole genome shotgun (WGS) entry which is preliminary data.</text>
</comment>
<dbReference type="Pfam" id="PF00512">
    <property type="entry name" value="HisKA"/>
    <property type="match status" value="1"/>
</dbReference>
<dbReference type="Pfam" id="PF02518">
    <property type="entry name" value="HATPase_c"/>
    <property type="match status" value="1"/>
</dbReference>
<keyword evidence="3 6" id="KW-0597">Phosphoprotein</keyword>
<dbReference type="Pfam" id="PF00072">
    <property type="entry name" value="Response_reg"/>
    <property type="match status" value="1"/>
</dbReference>
<evidence type="ECO:0000256" key="6">
    <source>
        <dbReference type="PROSITE-ProRule" id="PRU00169"/>
    </source>
</evidence>
<proteinExistence type="predicted"/>
<dbReference type="PANTHER" id="PTHR43047">
    <property type="entry name" value="TWO-COMPONENT HISTIDINE PROTEIN KINASE"/>
    <property type="match status" value="1"/>
</dbReference>
<dbReference type="GO" id="GO:0000155">
    <property type="term" value="F:phosphorelay sensor kinase activity"/>
    <property type="evidence" value="ECO:0007669"/>
    <property type="project" value="InterPro"/>
</dbReference>
<dbReference type="SUPFAM" id="SSF47384">
    <property type="entry name" value="Homodimeric domain of signal transducing histidine kinase"/>
    <property type="match status" value="1"/>
</dbReference>
<dbReference type="AlphaFoldDB" id="A0AAV9MS41"/>
<dbReference type="SMART" id="SM00388">
    <property type="entry name" value="HisKA"/>
    <property type="match status" value="1"/>
</dbReference>
<feature type="compositionally biased region" description="Low complexity" evidence="7">
    <location>
        <begin position="14"/>
        <end position="25"/>
    </location>
</feature>
<dbReference type="EC" id="2.7.13.3" evidence="2"/>
<evidence type="ECO:0000256" key="3">
    <source>
        <dbReference type="ARBA" id="ARBA00022553"/>
    </source>
</evidence>
<evidence type="ECO:0000256" key="5">
    <source>
        <dbReference type="ARBA" id="ARBA00022777"/>
    </source>
</evidence>
<dbReference type="Gene3D" id="3.40.50.2300">
    <property type="match status" value="1"/>
</dbReference>
<dbReference type="InterPro" id="IPR011006">
    <property type="entry name" value="CheY-like_superfamily"/>
</dbReference>
<dbReference type="SMART" id="SM00448">
    <property type="entry name" value="REC"/>
    <property type="match status" value="1"/>
</dbReference>
<dbReference type="CDD" id="cd00082">
    <property type="entry name" value="HisKA"/>
    <property type="match status" value="1"/>
</dbReference>
<dbReference type="PROSITE" id="PS50110">
    <property type="entry name" value="RESPONSE_REGULATORY"/>
    <property type="match status" value="1"/>
</dbReference>
<gene>
    <name evidence="10" type="ORF">LTR84_011409</name>
</gene>
<dbReference type="GO" id="GO:0009927">
    <property type="term" value="F:histidine phosphotransfer kinase activity"/>
    <property type="evidence" value="ECO:0007669"/>
    <property type="project" value="TreeGrafter"/>
</dbReference>
<feature type="modified residue" description="4-aspartylphosphate" evidence="6">
    <location>
        <position position="769"/>
    </location>
</feature>
<evidence type="ECO:0000313" key="11">
    <source>
        <dbReference type="Proteomes" id="UP001358417"/>
    </source>
</evidence>
<dbReference type="EMBL" id="JAVRRD010000057">
    <property type="protein sequence ID" value="KAK5043549.1"/>
    <property type="molecule type" value="Genomic_DNA"/>
</dbReference>
<dbReference type="InterPro" id="IPR036097">
    <property type="entry name" value="HisK_dim/P_sf"/>
</dbReference>
<dbReference type="Proteomes" id="UP001358417">
    <property type="component" value="Unassembled WGS sequence"/>
</dbReference>
<dbReference type="InterPro" id="IPR003594">
    <property type="entry name" value="HATPase_dom"/>
</dbReference>
<name>A0AAV9MS41_9EURO</name>
<reference evidence="10 11" key="1">
    <citation type="submission" date="2023-08" db="EMBL/GenBank/DDBJ databases">
        <title>Black Yeasts Isolated from many extreme environments.</title>
        <authorList>
            <person name="Coleine C."/>
            <person name="Stajich J.E."/>
            <person name="Selbmann L."/>
        </authorList>
    </citation>
    <scope>NUCLEOTIDE SEQUENCE [LARGE SCALE GENOMIC DNA]</scope>
    <source>
        <strain evidence="10 11">CCFEE 5792</strain>
    </source>
</reference>
<evidence type="ECO:0000259" key="8">
    <source>
        <dbReference type="PROSITE" id="PS50109"/>
    </source>
</evidence>
<organism evidence="10 11">
    <name type="scientific">Exophiala bonariae</name>
    <dbReference type="NCBI Taxonomy" id="1690606"/>
    <lineage>
        <taxon>Eukaryota</taxon>
        <taxon>Fungi</taxon>
        <taxon>Dikarya</taxon>
        <taxon>Ascomycota</taxon>
        <taxon>Pezizomycotina</taxon>
        <taxon>Eurotiomycetes</taxon>
        <taxon>Chaetothyriomycetidae</taxon>
        <taxon>Chaetothyriales</taxon>
        <taxon>Herpotrichiellaceae</taxon>
        <taxon>Exophiala</taxon>
    </lineage>
</organism>
<evidence type="ECO:0000256" key="1">
    <source>
        <dbReference type="ARBA" id="ARBA00000085"/>
    </source>
</evidence>
<evidence type="ECO:0000256" key="7">
    <source>
        <dbReference type="SAM" id="MobiDB-lite"/>
    </source>
</evidence>
<feature type="region of interest" description="Disordered" evidence="7">
    <location>
        <begin position="1"/>
        <end position="32"/>
    </location>
</feature>
<dbReference type="GO" id="GO:0005886">
    <property type="term" value="C:plasma membrane"/>
    <property type="evidence" value="ECO:0007669"/>
    <property type="project" value="TreeGrafter"/>
</dbReference>
<keyword evidence="4" id="KW-0808">Transferase</keyword>
<dbReference type="InterPro" id="IPR001789">
    <property type="entry name" value="Sig_transdc_resp-reg_receiver"/>
</dbReference>
<evidence type="ECO:0000313" key="10">
    <source>
        <dbReference type="EMBL" id="KAK5043549.1"/>
    </source>
</evidence>
<dbReference type="Gene3D" id="1.10.287.130">
    <property type="match status" value="1"/>
</dbReference>
<dbReference type="PROSITE" id="PS50109">
    <property type="entry name" value="HIS_KIN"/>
    <property type="match status" value="1"/>
</dbReference>
<dbReference type="InterPro" id="IPR005467">
    <property type="entry name" value="His_kinase_dom"/>
</dbReference>
<accession>A0AAV9MS41</accession>
<dbReference type="PANTHER" id="PTHR43047:SF72">
    <property type="entry name" value="OSMOSENSING HISTIDINE PROTEIN KINASE SLN1"/>
    <property type="match status" value="1"/>
</dbReference>
<dbReference type="InterPro" id="IPR036890">
    <property type="entry name" value="HATPase_C_sf"/>
</dbReference>
<dbReference type="GeneID" id="89979562"/>
<dbReference type="SUPFAM" id="SSF55781">
    <property type="entry name" value="GAF domain-like"/>
    <property type="match status" value="1"/>
</dbReference>
<dbReference type="InterPro" id="IPR004358">
    <property type="entry name" value="Sig_transdc_His_kin-like_C"/>
</dbReference>
<dbReference type="SUPFAM" id="SSF55874">
    <property type="entry name" value="ATPase domain of HSP90 chaperone/DNA topoisomerase II/histidine kinase"/>
    <property type="match status" value="1"/>
</dbReference>
<dbReference type="PRINTS" id="PR00344">
    <property type="entry name" value="BCTRLSENSOR"/>
</dbReference>
<dbReference type="SUPFAM" id="SSF52172">
    <property type="entry name" value="CheY-like"/>
    <property type="match status" value="1"/>
</dbReference>
<evidence type="ECO:0000259" key="9">
    <source>
        <dbReference type="PROSITE" id="PS50110"/>
    </source>
</evidence>
<dbReference type="Gene3D" id="3.30.565.10">
    <property type="entry name" value="Histidine kinase-like ATPase, C-terminal domain"/>
    <property type="match status" value="1"/>
</dbReference>
<feature type="domain" description="Histidine kinase" evidence="8">
    <location>
        <begin position="417"/>
        <end position="655"/>
    </location>
</feature>
<evidence type="ECO:0000256" key="2">
    <source>
        <dbReference type="ARBA" id="ARBA00012438"/>
    </source>
</evidence>
<protein>
    <recommendedName>
        <fullName evidence="2">histidine kinase</fullName>
        <ecNumber evidence="2">2.7.13.3</ecNumber>
    </recommendedName>
</protein>
<dbReference type="RefSeq" id="XP_064699935.1">
    <property type="nucleotide sequence ID" value="XM_064854941.1"/>
</dbReference>
<dbReference type="SMART" id="SM00387">
    <property type="entry name" value="HATPase_c"/>
    <property type="match status" value="1"/>
</dbReference>
<evidence type="ECO:0000256" key="4">
    <source>
        <dbReference type="ARBA" id="ARBA00022679"/>
    </source>
</evidence>
<sequence>MTKPQAVPASFFPTANSSAATGTTSDSHHELSDHPTEISAILDPLNSNKPLIEFDHALRHFCYGDETTATTVDAVAPPQPEAFNDPYLFPYLSHNECLRLTLLWYYTRLITKNHVLMSKIQGLLTIVQKFMGWEFALVGLVDEAVFTRLAAINMPLAMLPRRESPCSHTINQAPGTVFSIPNMEADWRFKSSPYVAIGGLRSYAGTQLRIKTESGEEVALGSLCIASSSVQKPLNEDQKSSLVRFAEIITMELVDTLRQNRIREKEQKLELLLKLKEATDISETDLKDRLIALIQSFYPDASVTIQTSQEHAVSLGGDLKINFKAVRAGLWEDTALIYKLIQTLNHAKLHSKQTVRSIVGKCGHFNVFVVVASCNIQHVFDDYDAWFIETCAQIMTDSIHRRELQEALLAKEAFLRGITHQLRTPIHGLLASSELLGEVLASPGMSTTTGQELQRSIQESALAHVGTIQQSGIQLMATVNDLLKFNSWSRNMANDLKPTLYDLHLLEKDVMDRLRESISEPLNSDVMLSFEVRLAPERDLVMIDAGILQDALQPLIVNALQATTSGSITIRVSAGSESSTLQFEILDTGSGIPSADRARIFQPFEKGSISIHQNGVGLGLTLAVKAAHLLGGAIRLVSSEVGTGSHFLIEIPDLVFVTKETVPEKYLENEDSAQRNATSQLQASTISTESDPIPTLCSLTLTTQIVGKTPTSPRALLVDDNAINLKVLRMYCEKRAIPYLLATNGQEAIDQFKMAQETDTSPINLILMDLQMPVCGGLEACTSIRAFEAANALPPSKIFIITGQDSRNDRLRSVEAGSDEFLVKPVSLKLLDKHLAKYNFR</sequence>